<name>R7MYF4_MEGEL</name>
<accession>R7MYF4</accession>
<organism evidence="2">
    <name type="scientific">Megasphaera elsdenii CAG:570</name>
    <dbReference type="NCBI Taxonomy" id="1263087"/>
    <lineage>
        <taxon>Bacteria</taxon>
        <taxon>Bacillati</taxon>
        <taxon>Bacillota</taxon>
        <taxon>Negativicutes</taxon>
        <taxon>Veillonellales</taxon>
        <taxon>Veillonellaceae</taxon>
        <taxon>Megasphaera</taxon>
    </lineage>
</organism>
<feature type="compositionally biased region" description="Acidic residues" evidence="1">
    <location>
        <begin position="249"/>
        <end position="263"/>
    </location>
</feature>
<dbReference type="AntiFam" id="ANF00076">
    <property type="entry name" value="Shadow ORF (opposite copA)"/>
</dbReference>
<sequence length="416" mass="44419">MFFFILRQDAGNDPGNVQALADGFGRALVVASEHDDVDAHFGKVGNGFGAGRFFDVGYGDDADDFLVVGKEERCLAVVGQSVEAGRDSFGVDMGFVHEARVAGIIGLAVDDGLDAAAEEGLEIAGRLAGQLVFAGVGRNGFSQWMFTAFFQSCRNGDEVFFCAFQGNDVRNFRPAFGDGAGLVHDDRIDGMGRFQGFARFDEDAVFSPFASADHDGNRCSQAQGARAGDDQDGDGRREGKFGIDAHDEVPDEAGNDGDSDDGRDEVARDGIGHLGDGRLAGAGFVDEFDNLADGRIGADTAGCNVDETRLIYRSRCDFVADLFFNRNTFAGNSGFIDAGRAFRNDAVSRDAFTGADDDFIADDKVFDGDDRFDAVAQDRRLFRCQVHEFFNGGAGLAFGAGFEELADVDEGDDHAG</sequence>
<gene>
    <name evidence="2" type="ORF">BN715_01881</name>
</gene>
<comment type="caution">
    <text evidence="2">The sequence shown here is derived from an EMBL/GenBank/DDBJ whole genome shotgun (WGS) entry which is preliminary data.</text>
</comment>
<proteinExistence type="predicted"/>
<dbReference type="EMBL" id="CBKE010000320">
    <property type="protein sequence ID" value="CDF05625.1"/>
    <property type="molecule type" value="Genomic_DNA"/>
</dbReference>
<protein>
    <submittedName>
        <fullName evidence="2">Uncharacterized protein</fullName>
    </submittedName>
</protein>
<feature type="region of interest" description="Disordered" evidence="1">
    <location>
        <begin position="212"/>
        <end position="270"/>
    </location>
</feature>
<feature type="compositionally biased region" description="Basic and acidic residues" evidence="1">
    <location>
        <begin position="227"/>
        <end position="248"/>
    </location>
</feature>
<dbReference type="AlphaFoldDB" id="R7MYF4"/>
<dbReference type="Proteomes" id="UP000017908">
    <property type="component" value="Unassembled WGS sequence"/>
</dbReference>
<reference evidence="2" key="1">
    <citation type="submission" date="2012-11" db="EMBL/GenBank/DDBJ databases">
        <title>Dependencies among metagenomic species, viruses, plasmids and units of genetic variation.</title>
        <authorList>
            <person name="Nielsen H.B."/>
            <person name="Almeida M."/>
            <person name="Juncker A.S."/>
            <person name="Rasmussen S."/>
            <person name="Li J."/>
            <person name="Sunagawa S."/>
            <person name="Plichta D."/>
            <person name="Gautier L."/>
            <person name="Le Chatelier E."/>
            <person name="Peletier E."/>
            <person name="Bonde I."/>
            <person name="Nielsen T."/>
            <person name="Manichanh C."/>
            <person name="Arumugam M."/>
            <person name="Batto J."/>
            <person name="Santos M.B.Q.D."/>
            <person name="Blom N."/>
            <person name="Borruel N."/>
            <person name="Burgdorf K.S."/>
            <person name="Boumezbeur F."/>
            <person name="Casellas F."/>
            <person name="Dore J."/>
            <person name="Guarner F."/>
            <person name="Hansen T."/>
            <person name="Hildebrand F."/>
            <person name="Kaas R.S."/>
            <person name="Kennedy S."/>
            <person name="Kristiansen K."/>
            <person name="Kultima J.R."/>
            <person name="Leonard P."/>
            <person name="Levenez F."/>
            <person name="Lund O."/>
            <person name="Moumen B."/>
            <person name="Le Paslier D."/>
            <person name="Pons N."/>
            <person name="Pedersen O."/>
            <person name="Prifti E."/>
            <person name="Qin J."/>
            <person name="Raes J."/>
            <person name="Tap J."/>
            <person name="Tims S."/>
            <person name="Ussery D.W."/>
            <person name="Yamada T."/>
            <person name="MetaHit consortium"/>
            <person name="Renault P."/>
            <person name="Sicheritz-Ponten T."/>
            <person name="Bork P."/>
            <person name="Wang J."/>
            <person name="Brunak S."/>
            <person name="Ehrlich S.D."/>
        </authorList>
    </citation>
    <scope>NUCLEOTIDE SEQUENCE [LARGE SCALE GENOMIC DNA]</scope>
</reference>
<evidence type="ECO:0000256" key="1">
    <source>
        <dbReference type="SAM" id="MobiDB-lite"/>
    </source>
</evidence>
<evidence type="ECO:0000313" key="2">
    <source>
        <dbReference type="EMBL" id="CDF05625.1"/>
    </source>
</evidence>